<evidence type="ECO:0000313" key="2">
    <source>
        <dbReference type="Proteomes" id="UP001326613"/>
    </source>
</evidence>
<evidence type="ECO:0000313" key="1">
    <source>
        <dbReference type="EMBL" id="WPY00452.1"/>
    </source>
</evidence>
<name>A0ABZ0UQX3_9RICK</name>
<proteinExistence type="predicted"/>
<gene>
    <name evidence="1" type="ORF">Trichorick_00329</name>
</gene>
<organism evidence="1 2">
    <name type="scientific">Candidatus Trichorickettsia mobilis</name>
    <dbReference type="NCBI Taxonomy" id="1346319"/>
    <lineage>
        <taxon>Bacteria</taxon>
        <taxon>Pseudomonadati</taxon>
        <taxon>Pseudomonadota</taxon>
        <taxon>Alphaproteobacteria</taxon>
        <taxon>Rickettsiales</taxon>
        <taxon>Rickettsiaceae</taxon>
        <taxon>Rickettsieae</taxon>
        <taxon>Candidatus Trichorickettsia</taxon>
    </lineage>
</organism>
<dbReference type="Proteomes" id="UP001326613">
    <property type="component" value="Chromosome"/>
</dbReference>
<sequence length="180" mass="20460">MKRYHNISDILNTIPNSYVASYKAQQRAETDEVIAIHQKYGIFPYPGTCKSISLYDKEVTDMGITLLENINKTINTCVTIKKGQQYDSWDYSAWELRAKICNTPGIHTKTNEFKKHLEFYKAQLSNYASQIAKSSSMADADQIAVGMTKYHDDHIGTLYAESRQALDDFQVDIMGVNVVD</sequence>
<dbReference type="RefSeq" id="WP_323738517.1">
    <property type="nucleotide sequence ID" value="NZ_CP112932.1"/>
</dbReference>
<accession>A0ABZ0UQX3</accession>
<dbReference type="EMBL" id="CP112932">
    <property type="protein sequence ID" value="WPY00452.1"/>
    <property type="molecule type" value="Genomic_DNA"/>
</dbReference>
<protein>
    <submittedName>
        <fullName evidence="1">Uncharacterized protein</fullName>
    </submittedName>
</protein>
<reference evidence="1 2" key="1">
    <citation type="submission" date="2022-10" db="EMBL/GenBank/DDBJ databases">
        <title>Host association and intracellularity evolved multiple times independently in the Rickettsiales.</title>
        <authorList>
            <person name="Castelli M."/>
            <person name="Nardi T."/>
            <person name="Gammuto L."/>
            <person name="Bellinzona G."/>
            <person name="Sabaneyeva E."/>
            <person name="Potekhin A."/>
            <person name="Serra V."/>
            <person name="Petroni G."/>
            <person name="Sassera D."/>
        </authorList>
    </citation>
    <scope>NUCLEOTIDE SEQUENCE [LARGE SCALE GENOMIC DNA]</scope>
    <source>
        <strain evidence="1 2">Kr 154-4</strain>
    </source>
</reference>
<keyword evidence="2" id="KW-1185">Reference proteome</keyword>